<accession>A0A0C3C0T6</accession>
<evidence type="ECO:0000256" key="4">
    <source>
        <dbReference type="ARBA" id="ARBA00006796"/>
    </source>
</evidence>
<comment type="catalytic activity">
    <reaction evidence="18 19">
        <text>a ubiquinone + reduced [electron-transfer flavoprotein] = a ubiquinol + oxidized [electron-transfer flavoprotein] + H(+)</text>
        <dbReference type="Rhea" id="RHEA:24052"/>
        <dbReference type="Rhea" id="RHEA-COMP:9565"/>
        <dbReference type="Rhea" id="RHEA-COMP:9566"/>
        <dbReference type="Rhea" id="RHEA-COMP:10685"/>
        <dbReference type="Rhea" id="RHEA-COMP:10686"/>
        <dbReference type="ChEBI" id="CHEBI:15378"/>
        <dbReference type="ChEBI" id="CHEBI:16389"/>
        <dbReference type="ChEBI" id="CHEBI:17976"/>
        <dbReference type="ChEBI" id="CHEBI:57692"/>
        <dbReference type="ChEBI" id="CHEBI:58307"/>
        <dbReference type="EC" id="1.5.5.1"/>
    </reaction>
</comment>
<dbReference type="Gene3D" id="3.30.70.20">
    <property type="match status" value="1"/>
</dbReference>
<evidence type="ECO:0000256" key="10">
    <source>
        <dbReference type="ARBA" id="ARBA00022946"/>
    </source>
</evidence>
<dbReference type="EC" id="1.5.5.1" evidence="19"/>
<dbReference type="FunFam" id="3.30.70.20:FF:000015">
    <property type="entry name" value="Electron transfer flavoprotein-ubiquinone oxidoreductase"/>
    <property type="match status" value="1"/>
</dbReference>
<evidence type="ECO:0000256" key="3">
    <source>
        <dbReference type="ARBA" id="ARBA00004273"/>
    </source>
</evidence>
<dbReference type="GO" id="GO:0005743">
    <property type="term" value="C:mitochondrial inner membrane"/>
    <property type="evidence" value="ECO:0007669"/>
    <property type="project" value="UniProtKB-SubCell"/>
</dbReference>
<comment type="subcellular location">
    <subcellularLocation>
        <location evidence="3">Mitochondrion inner membrane</location>
    </subcellularLocation>
</comment>
<keyword evidence="16" id="KW-0496">Mitochondrion</keyword>
<dbReference type="FunCoup" id="A0A0C3C0T6">
    <property type="interactions" value="256"/>
</dbReference>
<keyword evidence="22" id="KW-1185">Reference proteome</keyword>
<evidence type="ECO:0000256" key="11">
    <source>
        <dbReference type="ARBA" id="ARBA00022982"/>
    </source>
</evidence>
<protein>
    <recommendedName>
        <fullName evidence="19">Electron transfer flavoprotein-ubiquinone oxidoreductase</fullName>
        <shortName evidence="19">ETF-QO</shortName>
        <ecNumber evidence="19">1.5.5.1</ecNumber>
    </recommendedName>
</protein>
<feature type="domain" description="4Fe-4S ferredoxin-type" evidence="20">
    <location>
        <begin position="569"/>
        <end position="598"/>
    </location>
</feature>
<evidence type="ECO:0000256" key="9">
    <source>
        <dbReference type="ARBA" id="ARBA00022827"/>
    </source>
</evidence>
<dbReference type="Pfam" id="PF21162">
    <property type="entry name" value="ETFQO_UQ-bd"/>
    <property type="match status" value="1"/>
</dbReference>
<organism evidence="21 22">
    <name type="scientific">Piloderma croceum (strain F 1598)</name>
    <dbReference type="NCBI Taxonomy" id="765440"/>
    <lineage>
        <taxon>Eukaryota</taxon>
        <taxon>Fungi</taxon>
        <taxon>Dikarya</taxon>
        <taxon>Basidiomycota</taxon>
        <taxon>Agaricomycotina</taxon>
        <taxon>Agaricomycetes</taxon>
        <taxon>Agaricomycetidae</taxon>
        <taxon>Atheliales</taxon>
        <taxon>Atheliaceae</taxon>
        <taxon>Piloderma</taxon>
    </lineage>
</organism>
<evidence type="ECO:0000259" key="20">
    <source>
        <dbReference type="PROSITE" id="PS51379"/>
    </source>
</evidence>
<keyword evidence="10" id="KW-0809">Transit peptide</keyword>
<evidence type="ECO:0000256" key="12">
    <source>
        <dbReference type="ARBA" id="ARBA00023002"/>
    </source>
</evidence>
<dbReference type="InterPro" id="IPR049398">
    <property type="entry name" value="ETF-QO/FixC_UQ-bd"/>
</dbReference>
<comment type="similarity">
    <text evidence="4">Belongs to the ETF-QO/FixC family.</text>
</comment>
<gene>
    <name evidence="21" type="ORF">PILCRDRAFT_57706</name>
</gene>
<dbReference type="PROSITE" id="PS51379">
    <property type="entry name" value="4FE4S_FER_2"/>
    <property type="match status" value="1"/>
</dbReference>
<dbReference type="STRING" id="765440.A0A0C3C0T6"/>
<sequence length="607" mass="66871">MTVLLVRCRPAVRRTINIRSLHVTPHRLQHERFDPHNVERVSDDVDVCIVGGGPAGLSAAIRLKQLEQEKGKEIRVVILEKGAEVGSHILSGAVIEPRALNELLPDWSSRTDHPLTKPATSSSMRFFTSARSFPIPHPPQMSNKGNYIVSLSQFTAWLGSIAEELGVEVYPGFSGAGIVYDEEGKTVLGVRTNEVGLDRQGRMKDTFEPGMEFRAKVTLLAEGAHGSLSKEIIRKFDLRKAANADPQTYGIGVKEVWRVDEGKYRPGEVVHTMGWPLDWKTYGGGWVYHMGDGMVSLGLVIGLDYANPYLSPYRELQRMKHHPYFADLLSGNSARIAYGARALNEGGLQSVPRLHFPGGALIGCSAGFVNIAKIKGTHNAMKSGMVAAEAAFDAVTSTATEEGEVETEVADMSGYEKALKDSWVWSDLKEVRNLRPSFNTRLGVWGGIAYSGIDSLLLKGRTPWTFRNSPQNDAQHTQPASRFKPIEYPAPQPPLSTDLLTSVALTGTNHAEDQPVHLRLREGKDVRKRHVEVNVREYAGLLERACPAAVYEYVEGEGKEVEEEGWEGKKLVINSQNCIHCKLCDIKVPTEDITWTVPEGGGGPKYS</sequence>
<evidence type="ECO:0000256" key="16">
    <source>
        <dbReference type="ARBA" id="ARBA00023128"/>
    </source>
</evidence>
<dbReference type="GO" id="GO:0046872">
    <property type="term" value="F:metal ion binding"/>
    <property type="evidence" value="ECO:0007669"/>
    <property type="project" value="UniProtKB-KW"/>
</dbReference>
<dbReference type="HOGENOM" id="CLU_009667_4_0_1"/>
<evidence type="ECO:0000256" key="13">
    <source>
        <dbReference type="ARBA" id="ARBA00023004"/>
    </source>
</evidence>
<name>A0A0C3C0T6_PILCF</name>
<dbReference type="OrthoDB" id="437331at2759"/>
<keyword evidence="14 19" id="KW-0411">Iron-sulfur</keyword>
<evidence type="ECO:0000256" key="5">
    <source>
        <dbReference type="ARBA" id="ARBA00022448"/>
    </source>
</evidence>
<dbReference type="InterPro" id="IPR017896">
    <property type="entry name" value="4Fe4S_Fe-S-bd"/>
</dbReference>
<reference evidence="22" key="2">
    <citation type="submission" date="2015-01" db="EMBL/GenBank/DDBJ databases">
        <title>Evolutionary Origins and Diversification of the Mycorrhizal Mutualists.</title>
        <authorList>
            <consortium name="DOE Joint Genome Institute"/>
            <consortium name="Mycorrhizal Genomics Consortium"/>
            <person name="Kohler A."/>
            <person name="Kuo A."/>
            <person name="Nagy L.G."/>
            <person name="Floudas D."/>
            <person name="Copeland A."/>
            <person name="Barry K.W."/>
            <person name="Cichocki N."/>
            <person name="Veneault-Fourrey C."/>
            <person name="LaButti K."/>
            <person name="Lindquist E.A."/>
            <person name="Lipzen A."/>
            <person name="Lundell T."/>
            <person name="Morin E."/>
            <person name="Murat C."/>
            <person name="Riley R."/>
            <person name="Ohm R."/>
            <person name="Sun H."/>
            <person name="Tunlid A."/>
            <person name="Henrissat B."/>
            <person name="Grigoriev I.V."/>
            <person name="Hibbett D.S."/>
            <person name="Martin F."/>
        </authorList>
    </citation>
    <scope>NUCLEOTIDE SEQUENCE [LARGE SCALE GENOMIC DNA]</scope>
    <source>
        <strain evidence="22">F 1598</strain>
    </source>
</reference>
<dbReference type="SUPFAM" id="SSF54862">
    <property type="entry name" value="4Fe-4S ferredoxins"/>
    <property type="match status" value="1"/>
</dbReference>
<comment type="function">
    <text evidence="2 19">Accepts electrons from ETF and reduces ubiquinone.</text>
</comment>
<dbReference type="Proteomes" id="UP000054166">
    <property type="component" value="Unassembled WGS sequence"/>
</dbReference>
<dbReference type="GO" id="GO:0051539">
    <property type="term" value="F:4 iron, 4 sulfur cluster binding"/>
    <property type="evidence" value="ECO:0007669"/>
    <property type="project" value="UniProtKB-UniRule"/>
</dbReference>
<keyword evidence="15 19" id="KW-0830">Ubiquinone</keyword>
<evidence type="ECO:0000256" key="18">
    <source>
        <dbReference type="ARBA" id="ARBA00052682"/>
    </source>
</evidence>
<dbReference type="InterPro" id="IPR036188">
    <property type="entry name" value="FAD/NAD-bd_sf"/>
</dbReference>
<dbReference type="SUPFAM" id="SSF51905">
    <property type="entry name" value="FAD/NAD(P)-binding domain"/>
    <property type="match status" value="1"/>
</dbReference>
<keyword evidence="13 19" id="KW-0408">Iron</keyword>
<evidence type="ECO:0000256" key="15">
    <source>
        <dbReference type="ARBA" id="ARBA00023075"/>
    </source>
</evidence>
<evidence type="ECO:0000256" key="1">
    <source>
        <dbReference type="ARBA" id="ARBA00001974"/>
    </source>
</evidence>
<evidence type="ECO:0000313" key="21">
    <source>
        <dbReference type="EMBL" id="KIM92448.1"/>
    </source>
</evidence>
<dbReference type="Gene3D" id="3.30.9.90">
    <property type="match status" value="1"/>
</dbReference>
<dbReference type="InterPro" id="IPR007859">
    <property type="entry name" value="ETF-QO/FixX_C"/>
</dbReference>
<dbReference type="Gene3D" id="3.50.50.60">
    <property type="entry name" value="FAD/NAD(P)-binding domain"/>
    <property type="match status" value="1"/>
</dbReference>
<dbReference type="PANTHER" id="PTHR10617">
    <property type="entry name" value="ELECTRON TRANSFER FLAVOPROTEIN-UBIQUINONE OXIDOREDUCTASE"/>
    <property type="match status" value="1"/>
</dbReference>
<evidence type="ECO:0000256" key="2">
    <source>
        <dbReference type="ARBA" id="ARBA00002819"/>
    </source>
</evidence>
<dbReference type="PANTHER" id="PTHR10617:SF107">
    <property type="entry name" value="ELECTRON TRANSFER FLAVOPROTEIN-UBIQUINONE OXIDOREDUCTASE, MITOCHONDRIAL"/>
    <property type="match status" value="1"/>
</dbReference>
<dbReference type="AlphaFoldDB" id="A0A0C3C0T6"/>
<dbReference type="Pfam" id="PF13450">
    <property type="entry name" value="NAD_binding_8"/>
    <property type="match status" value="1"/>
</dbReference>
<evidence type="ECO:0000256" key="14">
    <source>
        <dbReference type="ARBA" id="ARBA00023014"/>
    </source>
</evidence>
<keyword evidence="12 19" id="KW-0560">Oxidoreductase</keyword>
<evidence type="ECO:0000256" key="6">
    <source>
        <dbReference type="ARBA" id="ARBA00022630"/>
    </source>
</evidence>
<dbReference type="Pfam" id="PF05187">
    <property type="entry name" value="Fer4_ETF_QO"/>
    <property type="match status" value="1"/>
</dbReference>
<evidence type="ECO:0000313" key="22">
    <source>
        <dbReference type="Proteomes" id="UP000054166"/>
    </source>
</evidence>
<keyword evidence="17" id="KW-0472">Membrane</keyword>
<dbReference type="EMBL" id="KN832970">
    <property type="protein sequence ID" value="KIM92448.1"/>
    <property type="molecule type" value="Genomic_DNA"/>
</dbReference>
<dbReference type="GO" id="GO:0004174">
    <property type="term" value="F:electron-transferring-flavoprotein dehydrogenase activity"/>
    <property type="evidence" value="ECO:0007669"/>
    <property type="project" value="UniProtKB-UniRule"/>
</dbReference>
<dbReference type="SUPFAM" id="SSF54373">
    <property type="entry name" value="FAD-linked reductases, C-terminal domain"/>
    <property type="match status" value="1"/>
</dbReference>
<comment type="cofactor">
    <cofactor evidence="1 19">
        <name>FAD</name>
        <dbReference type="ChEBI" id="CHEBI:57692"/>
    </cofactor>
</comment>
<comment type="cofactor">
    <cofactor evidence="19">
        <name>[4Fe-4S] cluster</name>
        <dbReference type="ChEBI" id="CHEBI:49883"/>
    </cofactor>
    <text evidence="19">Binds 1 [4Fe-4S] cluster.</text>
</comment>
<evidence type="ECO:0000256" key="7">
    <source>
        <dbReference type="ARBA" id="ARBA00022723"/>
    </source>
</evidence>
<evidence type="ECO:0000256" key="8">
    <source>
        <dbReference type="ARBA" id="ARBA00022792"/>
    </source>
</evidence>
<keyword evidence="11 19" id="KW-0249">Electron transport</keyword>
<keyword evidence="5 19" id="KW-0813">Transport</keyword>
<proteinExistence type="inferred from homology"/>
<dbReference type="InterPro" id="IPR040156">
    <property type="entry name" value="ETF-QO"/>
</dbReference>
<dbReference type="InParanoid" id="A0A0C3C0T6"/>
<keyword evidence="8" id="KW-0999">Mitochondrion inner membrane</keyword>
<keyword evidence="9 19" id="KW-0274">FAD</keyword>
<evidence type="ECO:0000256" key="17">
    <source>
        <dbReference type="ARBA" id="ARBA00023136"/>
    </source>
</evidence>
<keyword evidence="6 19" id="KW-0285">Flavoprotein</keyword>
<keyword evidence="7 19" id="KW-0479">Metal-binding</keyword>
<evidence type="ECO:0000256" key="19">
    <source>
        <dbReference type="RuleBase" id="RU366068"/>
    </source>
</evidence>
<reference evidence="21 22" key="1">
    <citation type="submission" date="2014-04" db="EMBL/GenBank/DDBJ databases">
        <authorList>
            <consortium name="DOE Joint Genome Institute"/>
            <person name="Kuo A."/>
            <person name="Tarkka M."/>
            <person name="Buscot F."/>
            <person name="Kohler A."/>
            <person name="Nagy L.G."/>
            <person name="Floudas D."/>
            <person name="Copeland A."/>
            <person name="Barry K.W."/>
            <person name="Cichocki N."/>
            <person name="Veneault-Fourrey C."/>
            <person name="LaButti K."/>
            <person name="Lindquist E.A."/>
            <person name="Lipzen A."/>
            <person name="Lundell T."/>
            <person name="Morin E."/>
            <person name="Murat C."/>
            <person name="Sun H."/>
            <person name="Tunlid A."/>
            <person name="Henrissat B."/>
            <person name="Grigoriev I.V."/>
            <person name="Hibbett D.S."/>
            <person name="Martin F."/>
            <person name="Nordberg H.P."/>
            <person name="Cantor M.N."/>
            <person name="Hua S.X."/>
        </authorList>
    </citation>
    <scope>NUCLEOTIDE SEQUENCE [LARGE SCALE GENOMIC DNA]</scope>
    <source>
        <strain evidence="21 22">F 1598</strain>
    </source>
</reference>